<evidence type="ECO:0000313" key="13">
    <source>
        <dbReference type="Proteomes" id="UP000018895"/>
    </source>
</evidence>
<dbReference type="GO" id="GO:0140359">
    <property type="term" value="F:ABC-type transporter activity"/>
    <property type="evidence" value="ECO:0007669"/>
    <property type="project" value="InterPro"/>
</dbReference>
<evidence type="ECO:0000256" key="7">
    <source>
        <dbReference type="ARBA" id="ARBA00022989"/>
    </source>
</evidence>
<dbReference type="GO" id="GO:0016887">
    <property type="term" value="F:ATP hydrolysis activity"/>
    <property type="evidence" value="ECO:0007669"/>
    <property type="project" value="InterPro"/>
</dbReference>
<dbReference type="InterPro" id="IPR036640">
    <property type="entry name" value="ABC1_TM_sf"/>
</dbReference>
<evidence type="ECO:0000259" key="10">
    <source>
        <dbReference type="PROSITE" id="PS50893"/>
    </source>
</evidence>
<dbReference type="InterPro" id="IPR003439">
    <property type="entry name" value="ABC_transporter-like_ATP-bd"/>
</dbReference>
<proteinExistence type="predicted"/>
<dbReference type="GO" id="GO:0005886">
    <property type="term" value="C:plasma membrane"/>
    <property type="evidence" value="ECO:0007669"/>
    <property type="project" value="UniProtKB-SubCell"/>
</dbReference>
<keyword evidence="4 9" id="KW-0812">Transmembrane</keyword>
<evidence type="ECO:0000256" key="5">
    <source>
        <dbReference type="ARBA" id="ARBA00022741"/>
    </source>
</evidence>
<dbReference type="InterPro" id="IPR003593">
    <property type="entry name" value="AAA+_ATPase"/>
</dbReference>
<dbReference type="AlphaFoldDB" id="W4QG59"/>
<dbReference type="PROSITE" id="PS50929">
    <property type="entry name" value="ABC_TM1F"/>
    <property type="match status" value="1"/>
</dbReference>
<evidence type="ECO:0000256" key="2">
    <source>
        <dbReference type="ARBA" id="ARBA00022448"/>
    </source>
</evidence>
<dbReference type="SUPFAM" id="SSF52540">
    <property type="entry name" value="P-loop containing nucleoside triphosphate hydrolases"/>
    <property type="match status" value="1"/>
</dbReference>
<evidence type="ECO:0000256" key="9">
    <source>
        <dbReference type="SAM" id="Phobius"/>
    </source>
</evidence>
<keyword evidence="2" id="KW-0813">Transport</keyword>
<feature type="transmembrane region" description="Helical" evidence="9">
    <location>
        <begin position="35"/>
        <end position="55"/>
    </location>
</feature>
<dbReference type="InterPro" id="IPR039421">
    <property type="entry name" value="Type_1_exporter"/>
</dbReference>
<keyword evidence="8 9" id="KW-0472">Membrane</keyword>
<dbReference type="InterPro" id="IPR011527">
    <property type="entry name" value="ABC1_TM_dom"/>
</dbReference>
<dbReference type="SUPFAM" id="SSF90123">
    <property type="entry name" value="ABC transporter transmembrane region"/>
    <property type="match status" value="1"/>
</dbReference>
<name>W4QG59_9BACI</name>
<sequence>MIKVFVTRKVEQSRFSQRNEELKEKTINVMRLMEVAMPLLLLLMNTAIVAIIWFGDMAVVGQNAQVGEVVAILNYTMRITGALSMFSMFVIIFSRTKASAERISQVLEEETEKDVERPQSAKVEKGAITFQHVSFHYPNMKEDVLTDISLSIEAGQTVAFMGETGSGKSSLFQLIPRLFESQKGTIYIDGNKINQFHSEELRQAIGYVPQEVFLFSGTIKDNLLWGKRNVSVEEMTQAVEEAQIAHTIQSLPLKYDTLIGQKGVNLSGGQKQRISIARALVRKPKILLLDDSTSALDVRTEAKLLNAIRSHSCTTLLITQKITSAMDADLIVLMEDGQIVAKGSHEELLQQSTMYQELVQSQEQKGVLIHE</sequence>
<dbReference type="STRING" id="1236971.JCM9152_2525"/>
<dbReference type="Proteomes" id="UP000018895">
    <property type="component" value="Unassembled WGS sequence"/>
</dbReference>
<dbReference type="EMBL" id="BAUU01000016">
    <property type="protein sequence ID" value="GAE31085.1"/>
    <property type="molecule type" value="Genomic_DNA"/>
</dbReference>
<protein>
    <submittedName>
        <fullName evidence="12">Lipid A export ATP-binding/permease protein MsbA</fullName>
    </submittedName>
</protein>
<keyword evidence="6 12" id="KW-0067">ATP-binding</keyword>
<dbReference type="Pfam" id="PF00005">
    <property type="entry name" value="ABC_tran"/>
    <property type="match status" value="1"/>
</dbReference>
<feature type="domain" description="ABC transmembrane type-1" evidence="11">
    <location>
        <begin position="1"/>
        <end position="95"/>
    </location>
</feature>
<dbReference type="FunFam" id="3.40.50.300:FF:000221">
    <property type="entry name" value="Multidrug ABC transporter ATP-binding protein"/>
    <property type="match status" value="1"/>
</dbReference>
<comment type="subcellular location">
    <subcellularLocation>
        <location evidence="1">Cell membrane</location>
        <topology evidence="1">Multi-pass membrane protein</topology>
    </subcellularLocation>
</comment>
<keyword evidence="3" id="KW-1003">Cell membrane</keyword>
<reference evidence="12" key="1">
    <citation type="journal article" date="2014" name="Genome Announc.">
        <title>Draft Genome Sequences of Three Alkaliphilic Bacillus Strains, Bacillus wakoensis JCM 9140T, Bacillus akibai JCM 9157T, and Bacillus hemicellulosilyticus JCM 9152T.</title>
        <authorList>
            <person name="Yuki M."/>
            <person name="Oshima K."/>
            <person name="Suda W."/>
            <person name="Oshida Y."/>
            <person name="Kitamura K."/>
            <person name="Iida T."/>
            <person name="Hattori M."/>
            <person name="Ohkuma M."/>
        </authorList>
    </citation>
    <scope>NUCLEOTIDE SEQUENCE [LARGE SCALE GENOMIC DNA]</scope>
    <source>
        <strain evidence="12">JCM 9152</strain>
    </source>
</reference>
<evidence type="ECO:0000256" key="8">
    <source>
        <dbReference type="ARBA" id="ARBA00023136"/>
    </source>
</evidence>
<evidence type="ECO:0000259" key="11">
    <source>
        <dbReference type="PROSITE" id="PS50929"/>
    </source>
</evidence>
<evidence type="ECO:0000256" key="6">
    <source>
        <dbReference type="ARBA" id="ARBA00022840"/>
    </source>
</evidence>
<dbReference type="GO" id="GO:0005524">
    <property type="term" value="F:ATP binding"/>
    <property type="evidence" value="ECO:0007669"/>
    <property type="project" value="UniProtKB-KW"/>
</dbReference>
<dbReference type="SMART" id="SM00382">
    <property type="entry name" value="AAA"/>
    <property type="match status" value="1"/>
</dbReference>
<gene>
    <name evidence="12" type="ORF">JCM9152_2525</name>
</gene>
<feature type="transmembrane region" description="Helical" evidence="9">
    <location>
        <begin position="75"/>
        <end position="93"/>
    </location>
</feature>
<dbReference type="PANTHER" id="PTHR24221">
    <property type="entry name" value="ATP-BINDING CASSETTE SUB-FAMILY B"/>
    <property type="match status" value="1"/>
</dbReference>
<feature type="domain" description="ABC transporter" evidence="10">
    <location>
        <begin position="128"/>
        <end position="361"/>
    </location>
</feature>
<evidence type="ECO:0000256" key="1">
    <source>
        <dbReference type="ARBA" id="ARBA00004651"/>
    </source>
</evidence>
<dbReference type="Gene3D" id="3.40.50.300">
    <property type="entry name" value="P-loop containing nucleotide triphosphate hydrolases"/>
    <property type="match status" value="1"/>
</dbReference>
<evidence type="ECO:0000313" key="12">
    <source>
        <dbReference type="EMBL" id="GAE31085.1"/>
    </source>
</evidence>
<accession>W4QG59</accession>
<dbReference type="PROSITE" id="PS50893">
    <property type="entry name" value="ABC_TRANSPORTER_2"/>
    <property type="match status" value="1"/>
</dbReference>
<dbReference type="Gene3D" id="1.20.1560.10">
    <property type="entry name" value="ABC transporter type 1, transmembrane domain"/>
    <property type="match status" value="1"/>
</dbReference>
<evidence type="ECO:0000256" key="3">
    <source>
        <dbReference type="ARBA" id="ARBA00022475"/>
    </source>
</evidence>
<comment type="caution">
    <text evidence="12">The sequence shown here is derived from an EMBL/GenBank/DDBJ whole genome shotgun (WGS) entry which is preliminary data.</text>
</comment>
<dbReference type="PANTHER" id="PTHR24221:SF276">
    <property type="entry name" value="ABC TRANSPORTER, ATP-BINDING_PERMEASE PROTEIN"/>
    <property type="match status" value="1"/>
</dbReference>
<evidence type="ECO:0000256" key="4">
    <source>
        <dbReference type="ARBA" id="ARBA00022692"/>
    </source>
</evidence>
<keyword evidence="7 9" id="KW-1133">Transmembrane helix</keyword>
<organism evidence="12 13">
    <name type="scientific">Halalkalibacter hemicellulosilyticusJCM 9152</name>
    <dbReference type="NCBI Taxonomy" id="1236971"/>
    <lineage>
        <taxon>Bacteria</taxon>
        <taxon>Bacillati</taxon>
        <taxon>Bacillota</taxon>
        <taxon>Bacilli</taxon>
        <taxon>Bacillales</taxon>
        <taxon>Bacillaceae</taxon>
        <taxon>Halalkalibacter</taxon>
    </lineage>
</organism>
<keyword evidence="5" id="KW-0547">Nucleotide-binding</keyword>
<dbReference type="PROSITE" id="PS00211">
    <property type="entry name" value="ABC_TRANSPORTER_1"/>
    <property type="match status" value="1"/>
</dbReference>
<dbReference type="InterPro" id="IPR017871">
    <property type="entry name" value="ABC_transporter-like_CS"/>
</dbReference>
<keyword evidence="13" id="KW-1185">Reference proteome</keyword>
<dbReference type="InterPro" id="IPR027417">
    <property type="entry name" value="P-loop_NTPase"/>
</dbReference>